<dbReference type="RefSeq" id="WP_069678694.1">
    <property type="nucleotide sequence ID" value="NZ_CP017253.2"/>
</dbReference>
<evidence type="ECO:0000313" key="2">
    <source>
        <dbReference type="Proteomes" id="UP000094652"/>
    </source>
</evidence>
<protein>
    <submittedName>
        <fullName evidence="1">Flagellar protein FliB</fullName>
    </submittedName>
</protein>
<keyword evidence="2" id="KW-1185">Reference proteome</keyword>
<accession>A0A1D7XGP4</accession>
<evidence type="ECO:0000313" key="1">
    <source>
        <dbReference type="EMBL" id="AOR22533.1"/>
    </source>
</evidence>
<gene>
    <name evidence="1" type="ORF">BGI42_01760</name>
</gene>
<reference evidence="2" key="1">
    <citation type="submission" date="2016-09" db="EMBL/GenBank/DDBJ databases">
        <title>Genomics of Clostridium taeniosporum, an organism which forms endospores with ribbon-like appendages.</title>
        <authorList>
            <person name="Walker J.R."/>
        </authorList>
    </citation>
    <scope>NUCLEOTIDE SEQUENCE [LARGE SCALE GENOMIC DNA]</scope>
    <source>
        <strain evidence="2">1/k</strain>
    </source>
</reference>
<dbReference type="KEGG" id="ctae:BGI42_01760"/>
<dbReference type="NCBIfam" id="NF038110">
    <property type="entry name" value="Lys_methyl_FliB"/>
    <property type="match status" value="1"/>
</dbReference>
<dbReference type="EMBL" id="CP017253">
    <property type="protein sequence ID" value="AOR22533.1"/>
    <property type="molecule type" value="Genomic_DNA"/>
</dbReference>
<keyword evidence="1" id="KW-0966">Cell projection</keyword>
<sequence length="387" mass="46433">MKIRVPNYYKNFKCIASKCEDTCCAGWEIVIDDETCEFYKTVKGNFGDRLKKEIILDDDGENIFMLKGDSCSFLNKNKMCDIYSELGKDNLCNTCKQYPRFIEEYGSTREMGISLSCPEAARIILNDSDKVKFEIEENDEMVIAYNDISFEMFIQLLKSRKIFIEILQERSIDLNKRMALVLNFAQEIQKMVDENKISNISEIREKYSDSKFIKKFISKLKEHEENKINKYNNVYKILEVYKGMDHINDNWPKVLKHTISYFYETDISVEFYMDKHDRFNKYYIDKTYEYEHLMVYFIFRYLMKSVYDYDVIAKVKLAVFSYLVIKELNVVRWCDNEYKFTKNDQVDIMQMYSKDVEHSDENLEYLSEVFEINEIFNVKNFMIMLMN</sequence>
<name>A0A1D7XGP4_9CLOT</name>
<dbReference type="AlphaFoldDB" id="A0A1D7XGP4"/>
<proteinExistence type="predicted"/>
<keyword evidence="1" id="KW-0282">Flagellum</keyword>
<dbReference type="OrthoDB" id="86584at2"/>
<dbReference type="STRING" id="394958.BGI42_01760"/>
<dbReference type="Proteomes" id="UP000094652">
    <property type="component" value="Chromosome"/>
</dbReference>
<keyword evidence="1" id="KW-0969">Cilium</keyword>
<organism evidence="1 2">
    <name type="scientific">Clostridium taeniosporum</name>
    <dbReference type="NCBI Taxonomy" id="394958"/>
    <lineage>
        <taxon>Bacteria</taxon>
        <taxon>Bacillati</taxon>
        <taxon>Bacillota</taxon>
        <taxon>Clostridia</taxon>
        <taxon>Eubacteriales</taxon>
        <taxon>Clostridiaceae</taxon>
        <taxon>Clostridium</taxon>
    </lineage>
</organism>